<feature type="domain" description="Peptidase M20 dimerisation" evidence="3">
    <location>
        <begin position="3"/>
        <end position="53"/>
    </location>
</feature>
<sequence>MGPCSVCFGTIKGGSNTNIVADKCSIAIDMRLSPPLTNEASFKLVEDAIEAGCARVPGSKGSYRIIAYRPFVAQDENSVLFQAIKKSVKKIAGKEAKLTFFAGYTDSGVIAGSTGSGNCMSYGTMGGRFHQPDEYVECASLVETTEVVCDLARRLLLDEE</sequence>
<accession>A0A645GJJ3</accession>
<dbReference type="Pfam" id="PF07687">
    <property type="entry name" value="M20_dimer"/>
    <property type="match status" value="1"/>
</dbReference>
<evidence type="ECO:0000256" key="2">
    <source>
        <dbReference type="ARBA" id="ARBA00022801"/>
    </source>
</evidence>
<dbReference type="InterPro" id="IPR002933">
    <property type="entry name" value="Peptidase_M20"/>
</dbReference>
<gene>
    <name evidence="4" type="primary">argE_16</name>
    <name evidence="4" type="ORF">SDC9_173421</name>
</gene>
<dbReference type="AlphaFoldDB" id="A0A645GJJ3"/>
<dbReference type="InterPro" id="IPR036264">
    <property type="entry name" value="Bact_exopeptidase_dim_dom"/>
</dbReference>
<evidence type="ECO:0000256" key="1">
    <source>
        <dbReference type="ARBA" id="ARBA00022723"/>
    </source>
</evidence>
<dbReference type="InterPro" id="IPR011650">
    <property type="entry name" value="Peptidase_M20_dimer"/>
</dbReference>
<name>A0A645GJJ3_9ZZZZ</name>
<reference evidence="4" key="1">
    <citation type="submission" date="2019-08" db="EMBL/GenBank/DDBJ databases">
        <authorList>
            <person name="Kucharzyk K."/>
            <person name="Murdoch R.W."/>
            <person name="Higgins S."/>
            <person name="Loffler F."/>
        </authorList>
    </citation>
    <scope>NUCLEOTIDE SEQUENCE</scope>
</reference>
<dbReference type="PANTHER" id="PTHR43808">
    <property type="entry name" value="ACETYLORNITHINE DEACETYLASE"/>
    <property type="match status" value="1"/>
</dbReference>
<dbReference type="GO" id="GO:0008777">
    <property type="term" value="F:acetylornithine deacetylase activity"/>
    <property type="evidence" value="ECO:0007669"/>
    <property type="project" value="UniProtKB-EC"/>
</dbReference>
<dbReference type="SUPFAM" id="SSF55031">
    <property type="entry name" value="Bacterial exopeptidase dimerisation domain"/>
    <property type="match status" value="1"/>
</dbReference>
<dbReference type="SUPFAM" id="SSF53187">
    <property type="entry name" value="Zn-dependent exopeptidases"/>
    <property type="match status" value="1"/>
</dbReference>
<comment type="caution">
    <text evidence="4">The sequence shown here is derived from an EMBL/GenBank/DDBJ whole genome shotgun (WGS) entry which is preliminary data.</text>
</comment>
<evidence type="ECO:0000313" key="4">
    <source>
        <dbReference type="EMBL" id="MPN25999.1"/>
    </source>
</evidence>
<protein>
    <submittedName>
        <fullName evidence="4">Acetylornithine deacetylase</fullName>
        <ecNumber evidence="4">3.5.1.16</ecNumber>
    </submittedName>
</protein>
<dbReference type="GO" id="GO:0046872">
    <property type="term" value="F:metal ion binding"/>
    <property type="evidence" value="ECO:0007669"/>
    <property type="project" value="UniProtKB-KW"/>
</dbReference>
<evidence type="ECO:0000259" key="3">
    <source>
        <dbReference type="Pfam" id="PF07687"/>
    </source>
</evidence>
<dbReference type="Gene3D" id="3.40.630.10">
    <property type="entry name" value="Zn peptidases"/>
    <property type="match status" value="1"/>
</dbReference>
<dbReference type="Gene3D" id="3.30.70.360">
    <property type="match status" value="1"/>
</dbReference>
<organism evidence="4">
    <name type="scientific">bioreactor metagenome</name>
    <dbReference type="NCBI Taxonomy" id="1076179"/>
    <lineage>
        <taxon>unclassified sequences</taxon>
        <taxon>metagenomes</taxon>
        <taxon>ecological metagenomes</taxon>
    </lineage>
</organism>
<dbReference type="Pfam" id="PF01546">
    <property type="entry name" value="Peptidase_M20"/>
    <property type="match status" value="1"/>
</dbReference>
<keyword evidence="2 4" id="KW-0378">Hydrolase</keyword>
<dbReference type="EC" id="3.5.1.16" evidence="4"/>
<dbReference type="EMBL" id="VSSQ01075387">
    <property type="protein sequence ID" value="MPN25999.1"/>
    <property type="molecule type" value="Genomic_DNA"/>
</dbReference>
<proteinExistence type="predicted"/>
<keyword evidence="1" id="KW-0479">Metal-binding</keyword>
<dbReference type="InterPro" id="IPR050072">
    <property type="entry name" value="Peptidase_M20A"/>
</dbReference>